<keyword evidence="1" id="KW-0812">Transmembrane</keyword>
<name>Q0J5G3_ORYSJ</name>
<reference evidence="4" key="2">
    <citation type="journal article" date="2008" name="Nucleic Acids Res.">
        <title>The rice annotation project database (RAP-DB): 2008 update.</title>
        <authorList>
            <consortium name="The rice annotation project (RAP)"/>
        </authorList>
    </citation>
    <scope>GENOME REANNOTATION</scope>
    <source>
        <strain evidence="4">cv. Nipponbare</strain>
    </source>
</reference>
<feature type="transmembrane region" description="Helical" evidence="1">
    <location>
        <begin position="17"/>
        <end position="38"/>
    </location>
</feature>
<dbReference type="InterPro" id="IPR003675">
    <property type="entry name" value="Rce1/LyrA-like_dom"/>
</dbReference>
<dbReference type="GO" id="GO:0080120">
    <property type="term" value="P:CAAX-box protein maturation"/>
    <property type="evidence" value="ECO:0007669"/>
    <property type="project" value="UniProtKB-ARBA"/>
</dbReference>
<dbReference type="KEGG" id="dosa:Os08g0436600"/>
<organism evidence="3 4">
    <name type="scientific">Oryza sativa subsp. japonica</name>
    <name type="common">Rice</name>
    <dbReference type="NCBI Taxonomy" id="39947"/>
    <lineage>
        <taxon>Eukaryota</taxon>
        <taxon>Viridiplantae</taxon>
        <taxon>Streptophyta</taxon>
        <taxon>Embryophyta</taxon>
        <taxon>Tracheophyta</taxon>
        <taxon>Spermatophyta</taxon>
        <taxon>Magnoliopsida</taxon>
        <taxon>Liliopsida</taxon>
        <taxon>Poales</taxon>
        <taxon>Poaceae</taxon>
        <taxon>BOP clade</taxon>
        <taxon>Oryzoideae</taxon>
        <taxon>Oryzeae</taxon>
        <taxon>Oryzinae</taxon>
        <taxon>Oryza</taxon>
        <taxon>Oryza sativa</taxon>
    </lineage>
</organism>
<keyword evidence="1" id="KW-1133">Transmembrane helix</keyword>
<protein>
    <submittedName>
        <fullName evidence="3">Os08g0436600 protein</fullName>
    </submittedName>
</protein>
<reference evidence="3 4" key="1">
    <citation type="journal article" date="2005" name="Nature">
        <title>The map-based sequence of the rice genome.</title>
        <authorList>
            <consortium name="International rice genome sequencing project (IRGSP)"/>
            <person name="Matsumoto T."/>
            <person name="Wu J."/>
            <person name="Kanamori H."/>
            <person name="Katayose Y."/>
            <person name="Fujisawa M."/>
            <person name="Namiki N."/>
            <person name="Mizuno H."/>
            <person name="Yamamoto K."/>
            <person name="Antonio B.A."/>
            <person name="Baba T."/>
            <person name="Sakata K."/>
            <person name="Nagamura Y."/>
            <person name="Aoki H."/>
            <person name="Arikawa K."/>
            <person name="Arita K."/>
            <person name="Bito T."/>
            <person name="Chiden Y."/>
            <person name="Fujitsuka N."/>
            <person name="Fukunaka R."/>
            <person name="Hamada M."/>
            <person name="Harada C."/>
            <person name="Hayashi A."/>
            <person name="Hijishita S."/>
            <person name="Honda M."/>
            <person name="Hosokawa S."/>
            <person name="Ichikawa Y."/>
            <person name="Idonuma A."/>
            <person name="Iijima M."/>
            <person name="Ikeda M."/>
            <person name="Ikeno M."/>
            <person name="Ito K."/>
            <person name="Ito S."/>
            <person name="Ito T."/>
            <person name="Ito Y."/>
            <person name="Ito Y."/>
            <person name="Iwabuchi A."/>
            <person name="Kamiya K."/>
            <person name="Karasawa W."/>
            <person name="Kurita K."/>
            <person name="Katagiri S."/>
            <person name="Kikuta A."/>
            <person name="Kobayashi H."/>
            <person name="Kobayashi N."/>
            <person name="Machita K."/>
            <person name="Maehara T."/>
            <person name="Masukawa M."/>
            <person name="Mizubayashi T."/>
            <person name="Mukai Y."/>
            <person name="Nagasaki H."/>
            <person name="Nagata Y."/>
            <person name="Naito S."/>
            <person name="Nakashima M."/>
            <person name="Nakama Y."/>
            <person name="Nakamichi Y."/>
            <person name="Nakamura M."/>
            <person name="Meguro A."/>
            <person name="Negishi M."/>
            <person name="Ohta I."/>
            <person name="Ohta T."/>
            <person name="Okamoto M."/>
            <person name="Ono N."/>
            <person name="Saji S."/>
            <person name="Sakaguchi M."/>
            <person name="Sakai K."/>
            <person name="Shibata M."/>
            <person name="Shimokawa T."/>
            <person name="Song J."/>
            <person name="Takazaki Y."/>
            <person name="Terasawa K."/>
            <person name="Tsugane M."/>
            <person name="Tsuji K."/>
            <person name="Ueda S."/>
            <person name="Waki K."/>
            <person name="Yamagata H."/>
            <person name="Yamamoto M."/>
            <person name="Yamamoto S."/>
            <person name="Yamane H."/>
            <person name="Yoshiki S."/>
            <person name="Yoshihara R."/>
            <person name="Yukawa K."/>
            <person name="Zhong H."/>
            <person name="Yano M."/>
            <person name="Yuan Q."/>
            <person name="Ouyang S."/>
            <person name="Liu J."/>
            <person name="Jones K.M."/>
            <person name="Gansberger K."/>
            <person name="Moffat K."/>
            <person name="Hill J."/>
            <person name="Bera J."/>
            <person name="Fadrosh D."/>
            <person name="Jin S."/>
            <person name="Johri S."/>
            <person name="Kim M."/>
            <person name="Overton L."/>
            <person name="Reardon M."/>
            <person name="Tsitrin T."/>
            <person name="Vuong H."/>
            <person name="Weaver B."/>
            <person name="Ciecko A."/>
            <person name="Tallon L."/>
            <person name="Jackson J."/>
            <person name="Pai G."/>
            <person name="Aken S.V."/>
            <person name="Utterback T."/>
            <person name="Reidmuller S."/>
            <person name="Feldblyum T."/>
            <person name="Hsiao J."/>
            <person name="Zismann V."/>
            <person name="Iobst S."/>
            <person name="de Vazeille A.R."/>
            <person name="Buell C.R."/>
            <person name="Ying K."/>
            <person name="Li Y."/>
            <person name="Lu T."/>
            <person name="Huang Y."/>
            <person name="Zhao Q."/>
            <person name="Feng Q."/>
            <person name="Zhang L."/>
            <person name="Zhu J."/>
            <person name="Weng Q."/>
            <person name="Mu J."/>
            <person name="Lu Y."/>
            <person name="Fan D."/>
            <person name="Liu Y."/>
            <person name="Guan J."/>
            <person name="Zhang Y."/>
            <person name="Yu S."/>
            <person name="Liu X."/>
            <person name="Zhang Y."/>
            <person name="Hong G."/>
            <person name="Han B."/>
            <person name="Choisne N."/>
            <person name="Demange N."/>
            <person name="Orjeda G."/>
            <person name="Samain S."/>
            <person name="Cattolico L."/>
            <person name="Pelletier E."/>
            <person name="Couloux A."/>
            <person name="Segurens B."/>
            <person name="Wincker P."/>
            <person name="D'Hont A."/>
            <person name="Scarpelli C."/>
            <person name="Weissenbach J."/>
            <person name="Salanoubat M."/>
            <person name="Quetier F."/>
            <person name="Yu Y."/>
            <person name="Kim H.R."/>
            <person name="Rambo T."/>
            <person name="Currie J."/>
            <person name="Collura K."/>
            <person name="Luo M."/>
            <person name="Yang T."/>
            <person name="Ammiraju J.S.S."/>
            <person name="Engler F."/>
            <person name="Soderlund C."/>
            <person name="Wing R.A."/>
            <person name="Palmer L.E."/>
            <person name="de la Bastide M."/>
            <person name="Spiegel L."/>
            <person name="Nascimento L."/>
            <person name="Zutavern T."/>
            <person name="O'Shaughnessy A."/>
            <person name="Dike S."/>
            <person name="Dedhia N."/>
            <person name="Preston R."/>
            <person name="Balija V."/>
            <person name="McCombie W.R."/>
            <person name="Chow T."/>
            <person name="Chen H."/>
            <person name="Chung M."/>
            <person name="Chen C."/>
            <person name="Shaw J."/>
            <person name="Wu H."/>
            <person name="Hsiao K."/>
            <person name="Chao Y."/>
            <person name="Chu M."/>
            <person name="Cheng C."/>
            <person name="Hour A."/>
            <person name="Lee P."/>
            <person name="Lin S."/>
            <person name="Lin Y."/>
            <person name="Liou J."/>
            <person name="Liu S."/>
            <person name="Hsing Y."/>
            <person name="Raghuvanshi S."/>
            <person name="Mohanty A."/>
            <person name="Bharti A.K."/>
            <person name="Gaur A."/>
            <person name="Gupta V."/>
            <person name="Kumar D."/>
            <person name="Ravi V."/>
            <person name="Vij S."/>
            <person name="Kapur A."/>
            <person name="Khurana P."/>
            <person name="Khurana P."/>
            <person name="Khurana J.P."/>
            <person name="Tyagi A.K."/>
            <person name="Gaikwad K."/>
            <person name="Singh A."/>
            <person name="Dalal V."/>
            <person name="Srivastava S."/>
            <person name="Dixit A."/>
            <person name="Pal A.K."/>
            <person name="Ghazi I.A."/>
            <person name="Yadav M."/>
            <person name="Pandit A."/>
            <person name="Bhargava A."/>
            <person name="Sureshbabu K."/>
            <person name="Batra K."/>
            <person name="Sharma T.R."/>
            <person name="Mohapatra T."/>
            <person name="Singh N.K."/>
            <person name="Messing J."/>
            <person name="Nelson A.B."/>
            <person name="Fuks G."/>
            <person name="Kavchok S."/>
            <person name="Keizer G."/>
            <person name="Linton E."/>
            <person name="Llaca V."/>
            <person name="Song R."/>
            <person name="Tanyolac B."/>
            <person name="Young S."/>
            <person name="Ho-Il K."/>
            <person name="Hahn J.H."/>
            <person name="Sangsakoo G."/>
            <person name="Vanavichit A."/>
            <person name="de Mattos Luiz.A.T."/>
            <person name="Zimmer P.D."/>
            <person name="Malone G."/>
            <person name="Dellagostin O."/>
            <person name="de Oliveira A.C."/>
            <person name="Bevan M."/>
            <person name="Bancroft I."/>
            <person name="Minx P."/>
            <person name="Cordum H."/>
            <person name="Wilson R."/>
            <person name="Cheng Z."/>
            <person name="Jin W."/>
            <person name="Jiang J."/>
            <person name="Leong S.A."/>
            <person name="Iwama H."/>
            <person name="Gojobori T."/>
            <person name="Itoh T."/>
            <person name="Niimura Y."/>
            <person name="Fujii Y."/>
            <person name="Habara T."/>
            <person name="Sakai H."/>
            <person name="Sato Y."/>
            <person name="Wilson G."/>
            <person name="Kumar K."/>
            <person name="McCouch S."/>
            <person name="Juretic N."/>
            <person name="Hoen D."/>
            <person name="Wright S."/>
            <person name="Bruskiewich R."/>
            <person name="Bureau T."/>
            <person name="Miyao A."/>
            <person name="Hirochika H."/>
            <person name="Nishikawa T."/>
            <person name="Kadowaki K."/>
            <person name="Sugiura M."/>
            <person name="Burr B."/>
            <person name="Sasaki T."/>
        </authorList>
    </citation>
    <scope>NUCLEOTIDE SEQUENCE [LARGE SCALE GENOMIC DNA]</scope>
    <source>
        <strain evidence="4">cv. Nipponbare</strain>
    </source>
</reference>
<sequence>MITGIVLGFSYAQTRNLLTPIIIHAMWNSGVILLLTVLQLQGYNIKELLLAS</sequence>
<dbReference type="EMBL" id="AP008214">
    <property type="protein sequence ID" value="BAF23802.2"/>
    <property type="molecule type" value="Genomic_DNA"/>
</dbReference>
<gene>
    <name evidence="3" type="ordered locus">Os08g0436600</name>
</gene>
<dbReference type="GO" id="GO:0004175">
    <property type="term" value="F:endopeptidase activity"/>
    <property type="evidence" value="ECO:0007669"/>
    <property type="project" value="UniProtKB-ARBA"/>
</dbReference>
<evidence type="ECO:0000259" key="2">
    <source>
        <dbReference type="Pfam" id="PF02517"/>
    </source>
</evidence>
<evidence type="ECO:0000313" key="4">
    <source>
        <dbReference type="Proteomes" id="UP000000763"/>
    </source>
</evidence>
<accession>Q0J5G3</accession>
<evidence type="ECO:0000313" key="3">
    <source>
        <dbReference type="EMBL" id="BAF23802.2"/>
    </source>
</evidence>
<proteinExistence type="predicted"/>
<feature type="domain" description="CAAX prenyl protease 2/Lysostaphin resistance protein A-like" evidence="2">
    <location>
        <begin position="2"/>
        <end position="29"/>
    </location>
</feature>
<dbReference type="Proteomes" id="UP000000763">
    <property type="component" value="Chromosome 8"/>
</dbReference>
<dbReference type="Pfam" id="PF02517">
    <property type="entry name" value="Rce1-like"/>
    <property type="match status" value="1"/>
</dbReference>
<evidence type="ECO:0000256" key="1">
    <source>
        <dbReference type="SAM" id="Phobius"/>
    </source>
</evidence>
<dbReference type="AlphaFoldDB" id="Q0J5G3"/>
<keyword evidence="1" id="KW-0472">Membrane</keyword>